<evidence type="ECO:0000313" key="8">
    <source>
        <dbReference type="EMBL" id="TFK86967.1"/>
    </source>
</evidence>
<feature type="coiled-coil region" evidence="6">
    <location>
        <begin position="452"/>
        <end position="491"/>
    </location>
</feature>
<keyword evidence="6" id="KW-0175">Coiled coil</keyword>
<name>A0A5C3PD93_9APHY</name>
<keyword evidence="5" id="KW-0539">Nucleus</keyword>
<evidence type="ECO:0000256" key="2">
    <source>
        <dbReference type="ARBA" id="ARBA00022553"/>
    </source>
</evidence>
<evidence type="ECO:0000256" key="4">
    <source>
        <dbReference type="ARBA" id="ARBA00023043"/>
    </source>
</evidence>
<evidence type="ECO:0000313" key="9">
    <source>
        <dbReference type="Proteomes" id="UP000308197"/>
    </source>
</evidence>
<dbReference type="Proteomes" id="UP000308197">
    <property type="component" value="Unassembled WGS sequence"/>
</dbReference>
<dbReference type="PANTHER" id="PTHR15263:SF1">
    <property type="entry name" value="NF-KAPPA-B INHIBITOR-LIKE PROTEIN 1"/>
    <property type="match status" value="1"/>
</dbReference>
<dbReference type="EMBL" id="ML211175">
    <property type="protein sequence ID" value="TFK86967.1"/>
    <property type="molecule type" value="Genomic_DNA"/>
</dbReference>
<dbReference type="GO" id="GO:0005634">
    <property type="term" value="C:nucleus"/>
    <property type="evidence" value="ECO:0007669"/>
    <property type="project" value="UniProtKB-SubCell"/>
</dbReference>
<dbReference type="STRING" id="1314778.A0A5C3PD93"/>
<evidence type="ECO:0000256" key="6">
    <source>
        <dbReference type="SAM" id="Coils"/>
    </source>
</evidence>
<gene>
    <name evidence="8" type="ORF">K466DRAFT_132795</name>
</gene>
<dbReference type="GO" id="GO:0043124">
    <property type="term" value="P:negative regulation of canonical NF-kappaB signal transduction"/>
    <property type="evidence" value="ECO:0007669"/>
    <property type="project" value="InterPro"/>
</dbReference>
<feature type="region of interest" description="Disordered" evidence="7">
    <location>
        <begin position="220"/>
        <end position="267"/>
    </location>
</feature>
<reference evidence="8 9" key="1">
    <citation type="journal article" date="2019" name="Nat. Ecol. Evol.">
        <title>Megaphylogeny resolves global patterns of mushroom evolution.</title>
        <authorList>
            <person name="Varga T."/>
            <person name="Krizsan K."/>
            <person name="Foldi C."/>
            <person name="Dima B."/>
            <person name="Sanchez-Garcia M."/>
            <person name="Sanchez-Ramirez S."/>
            <person name="Szollosi G.J."/>
            <person name="Szarkandi J.G."/>
            <person name="Papp V."/>
            <person name="Albert L."/>
            <person name="Andreopoulos W."/>
            <person name="Angelini C."/>
            <person name="Antonin V."/>
            <person name="Barry K.W."/>
            <person name="Bougher N.L."/>
            <person name="Buchanan P."/>
            <person name="Buyck B."/>
            <person name="Bense V."/>
            <person name="Catcheside P."/>
            <person name="Chovatia M."/>
            <person name="Cooper J."/>
            <person name="Damon W."/>
            <person name="Desjardin D."/>
            <person name="Finy P."/>
            <person name="Geml J."/>
            <person name="Haridas S."/>
            <person name="Hughes K."/>
            <person name="Justo A."/>
            <person name="Karasinski D."/>
            <person name="Kautmanova I."/>
            <person name="Kiss B."/>
            <person name="Kocsube S."/>
            <person name="Kotiranta H."/>
            <person name="LaButti K.M."/>
            <person name="Lechner B.E."/>
            <person name="Liimatainen K."/>
            <person name="Lipzen A."/>
            <person name="Lukacs Z."/>
            <person name="Mihaltcheva S."/>
            <person name="Morgado L.N."/>
            <person name="Niskanen T."/>
            <person name="Noordeloos M.E."/>
            <person name="Ohm R.A."/>
            <person name="Ortiz-Santana B."/>
            <person name="Ovrebo C."/>
            <person name="Racz N."/>
            <person name="Riley R."/>
            <person name="Savchenko A."/>
            <person name="Shiryaev A."/>
            <person name="Soop K."/>
            <person name="Spirin V."/>
            <person name="Szebenyi C."/>
            <person name="Tomsovsky M."/>
            <person name="Tulloss R.E."/>
            <person name="Uehling J."/>
            <person name="Grigoriev I.V."/>
            <person name="Vagvolgyi C."/>
            <person name="Papp T."/>
            <person name="Martin F.M."/>
            <person name="Miettinen O."/>
            <person name="Hibbett D.S."/>
            <person name="Nagy L.G."/>
        </authorList>
    </citation>
    <scope>NUCLEOTIDE SEQUENCE [LARGE SCALE GENOMIC DNA]</scope>
    <source>
        <strain evidence="8 9">HHB13444</strain>
    </source>
</reference>
<dbReference type="PANTHER" id="PTHR15263">
    <property type="entry name" value="I-KAPPA-B-LIKE PROTEIN IKBL"/>
    <property type="match status" value="1"/>
</dbReference>
<proteinExistence type="predicted"/>
<keyword evidence="3" id="KW-0677">Repeat</keyword>
<accession>A0A5C3PD93</accession>
<keyword evidence="9" id="KW-1185">Reference proteome</keyword>
<evidence type="ECO:0000256" key="5">
    <source>
        <dbReference type="ARBA" id="ARBA00023242"/>
    </source>
</evidence>
<evidence type="ECO:0000256" key="7">
    <source>
        <dbReference type="SAM" id="MobiDB-lite"/>
    </source>
</evidence>
<feature type="coiled-coil region" evidence="6">
    <location>
        <begin position="326"/>
        <end position="389"/>
    </location>
</feature>
<dbReference type="AlphaFoldDB" id="A0A5C3PD93"/>
<dbReference type="InParanoid" id="A0A5C3PD93"/>
<feature type="region of interest" description="Disordered" evidence="7">
    <location>
        <begin position="83"/>
        <end position="140"/>
    </location>
</feature>
<keyword evidence="4" id="KW-0040">ANK repeat</keyword>
<keyword evidence="2" id="KW-0597">Phosphoprotein</keyword>
<sequence>MFARRAPHRYGHGAGFGAGRINHVKLNNPKPFPAPPLTPFDIHGVRHAQLKEKNEIKVPHPEVHPRTKYRPLTKKEIFVRSLKKALTPPEETARARNPKPPKPLVSKLPAKDLTTQDPKLPGGLSFDDAEPAPQPEFGAEVAKRYAAELGEGELNEEEMRVLHIFEELKIQGQTRERYHENEVALDSAAKSQPEREKLLALDRAHAKKCEERYLRKLAEVKEKQERERQKEAERQERERERERKREEKRRAAEERKRQEMEEENRRRIAREQEQERLWKERVREEERQRQLRAEKERARIVTEARRVEEMRRARAAQVQWEKEAKIRNEQEAFRRLSERARLMTEREEAERRAQQEEERMRQTQLLAELEALRQAAREAHEMIAQMERDDAAKVAFLRAAEYRAHLMEQELRAREQHQWAQAQAFMQQLEQAYCEHVMLEQAFRDAQQRYLLEQQQRAAREAREWAERQERDAAEAAAQEIRERAAQAAREAELDANKAAIAKQICDWYDHRWNVLKTRKDIDNQVPYCDFPIPYFPPISYVGQPIPPAPQPSEIVYEKVRAFVMSPHRASMATKSAKVRIRAEILFWHPDVFERKFLRLVQPQDKKIAMEAVHFLSRILNQIKEDVQKEEWAAQEAREDAAKAGAA</sequence>
<organism evidence="8 9">
    <name type="scientific">Polyporus arcularius HHB13444</name>
    <dbReference type="NCBI Taxonomy" id="1314778"/>
    <lineage>
        <taxon>Eukaryota</taxon>
        <taxon>Fungi</taxon>
        <taxon>Dikarya</taxon>
        <taxon>Basidiomycota</taxon>
        <taxon>Agaricomycotina</taxon>
        <taxon>Agaricomycetes</taxon>
        <taxon>Polyporales</taxon>
        <taxon>Polyporaceae</taxon>
        <taxon>Polyporus</taxon>
    </lineage>
</organism>
<evidence type="ECO:0000256" key="1">
    <source>
        <dbReference type="ARBA" id="ARBA00004123"/>
    </source>
</evidence>
<protein>
    <submittedName>
        <fullName evidence="8">Uncharacterized protein</fullName>
    </submittedName>
</protein>
<dbReference type="InterPro" id="IPR038753">
    <property type="entry name" value="NFKBIL1"/>
</dbReference>
<comment type="subcellular location">
    <subcellularLocation>
        <location evidence="1">Nucleus</location>
    </subcellularLocation>
</comment>
<evidence type="ECO:0000256" key="3">
    <source>
        <dbReference type="ARBA" id="ARBA00022737"/>
    </source>
</evidence>